<sequence length="135" mass="14985">MKQTLTLAEYPLFTLEIEREETRFDSVDAICAYFRDCIELHRGAQFIAEFDHYAHTRSLPEGHIGEGILAAKNVVFCLGIALPNPHLLADRPRSIGVAETVQGFLITFLEAPMPVVNAAMEDWALGLCDRPPAST</sequence>
<gene>
    <name evidence="1" type="ordered locus">Thivi_0260</name>
</gene>
<dbReference type="InterPro" id="IPR049204">
    <property type="entry name" value="DUF6858"/>
</dbReference>
<organism evidence="1 2">
    <name type="scientific">Thiocystis violascens (strain ATCC 17096 / DSM 198 / 6111)</name>
    <name type="common">Chromatium violascens</name>
    <dbReference type="NCBI Taxonomy" id="765911"/>
    <lineage>
        <taxon>Bacteria</taxon>
        <taxon>Pseudomonadati</taxon>
        <taxon>Pseudomonadota</taxon>
        <taxon>Gammaproteobacteria</taxon>
        <taxon>Chromatiales</taxon>
        <taxon>Chromatiaceae</taxon>
        <taxon>Thiocystis</taxon>
    </lineage>
</organism>
<keyword evidence="2" id="KW-1185">Reference proteome</keyword>
<dbReference type="Proteomes" id="UP000006062">
    <property type="component" value="Chromosome"/>
</dbReference>
<dbReference type="OrthoDB" id="597829at2"/>
<evidence type="ECO:0000313" key="2">
    <source>
        <dbReference type="Proteomes" id="UP000006062"/>
    </source>
</evidence>
<proteinExistence type="predicted"/>
<dbReference type="KEGG" id="tvi:Thivi_0260"/>
<dbReference type="RefSeq" id="WP_014776837.1">
    <property type="nucleotide sequence ID" value="NC_018012.1"/>
</dbReference>
<protein>
    <submittedName>
        <fullName evidence="1">Uncharacterized protein</fullName>
    </submittedName>
</protein>
<dbReference type="eggNOG" id="ENOG5031Y5N">
    <property type="taxonomic scope" value="Bacteria"/>
</dbReference>
<dbReference type="AlphaFoldDB" id="I3Y5R1"/>
<dbReference type="Pfam" id="PF21651">
    <property type="entry name" value="DUF6858"/>
    <property type="match status" value="1"/>
</dbReference>
<name>I3Y5R1_THIV6</name>
<accession>I3Y5R1</accession>
<dbReference type="EMBL" id="CP003154">
    <property type="protein sequence ID" value="AFL72329.1"/>
    <property type="molecule type" value="Genomic_DNA"/>
</dbReference>
<dbReference type="STRING" id="765911.Thivi_0260"/>
<dbReference type="HOGENOM" id="CLU_1937128_0_0_6"/>
<evidence type="ECO:0000313" key="1">
    <source>
        <dbReference type="EMBL" id="AFL72329.1"/>
    </source>
</evidence>
<reference evidence="1 2" key="1">
    <citation type="submission" date="2012-06" db="EMBL/GenBank/DDBJ databases">
        <title>Complete sequence of Thiocystis violascens DSM 198.</title>
        <authorList>
            <consortium name="US DOE Joint Genome Institute"/>
            <person name="Lucas S."/>
            <person name="Han J."/>
            <person name="Lapidus A."/>
            <person name="Cheng J.-F."/>
            <person name="Goodwin L."/>
            <person name="Pitluck S."/>
            <person name="Peters L."/>
            <person name="Ovchinnikova G."/>
            <person name="Teshima H."/>
            <person name="Detter J.C."/>
            <person name="Han C."/>
            <person name="Tapia R."/>
            <person name="Land M."/>
            <person name="Hauser L."/>
            <person name="Kyrpides N."/>
            <person name="Ivanova N."/>
            <person name="Pagani I."/>
            <person name="Vogl K."/>
            <person name="Liu Z."/>
            <person name="Frigaard N.-U."/>
            <person name="Bryant D."/>
            <person name="Woyke T."/>
        </authorList>
    </citation>
    <scope>NUCLEOTIDE SEQUENCE [LARGE SCALE GENOMIC DNA]</scope>
    <source>
        <strain evidence="2">ATCC 17096 / DSM 198 / 6111</strain>
    </source>
</reference>